<evidence type="ECO:0008006" key="3">
    <source>
        <dbReference type="Google" id="ProtNLM"/>
    </source>
</evidence>
<name>K0TMN9_THAOC</name>
<feature type="non-terminal residue" evidence="1">
    <location>
        <position position="1"/>
    </location>
</feature>
<proteinExistence type="predicted"/>
<organism evidence="1 2">
    <name type="scientific">Thalassiosira oceanica</name>
    <name type="common">Marine diatom</name>
    <dbReference type="NCBI Taxonomy" id="159749"/>
    <lineage>
        <taxon>Eukaryota</taxon>
        <taxon>Sar</taxon>
        <taxon>Stramenopiles</taxon>
        <taxon>Ochrophyta</taxon>
        <taxon>Bacillariophyta</taxon>
        <taxon>Coscinodiscophyceae</taxon>
        <taxon>Thalassiosirophycidae</taxon>
        <taxon>Thalassiosirales</taxon>
        <taxon>Thalassiosiraceae</taxon>
        <taxon>Thalassiosira</taxon>
    </lineage>
</organism>
<accession>K0TMN9</accession>
<dbReference type="Proteomes" id="UP000266841">
    <property type="component" value="Unassembled WGS sequence"/>
</dbReference>
<dbReference type="AlphaFoldDB" id="K0TMN9"/>
<reference evidence="1 2" key="1">
    <citation type="journal article" date="2012" name="Genome Biol.">
        <title>Genome and low-iron response of an oceanic diatom adapted to chronic iron limitation.</title>
        <authorList>
            <person name="Lommer M."/>
            <person name="Specht M."/>
            <person name="Roy A.S."/>
            <person name="Kraemer L."/>
            <person name="Andreson R."/>
            <person name="Gutowska M.A."/>
            <person name="Wolf J."/>
            <person name="Bergner S.V."/>
            <person name="Schilhabel M.B."/>
            <person name="Klostermeier U.C."/>
            <person name="Beiko R.G."/>
            <person name="Rosenstiel P."/>
            <person name="Hippler M."/>
            <person name="Laroche J."/>
        </authorList>
    </citation>
    <scope>NUCLEOTIDE SEQUENCE [LARGE SCALE GENOMIC DNA]</scope>
    <source>
        <strain evidence="1 2">CCMP1005</strain>
    </source>
</reference>
<evidence type="ECO:0000313" key="2">
    <source>
        <dbReference type="Proteomes" id="UP000266841"/>
    </source>
</evidence>
<protein>
    <recommendedName>
        <fullName evidence="3">F-box domain-containing protein</fullName>
    </recommendedName>
</protein>
<dbReference type="EMBL" id="AGNL01005218">
    <property type="protein sequence ID" value="EJK72847.1"/>
    <property type="molecule type" value="Genomic_DNA"/>
</dbReference>
<gene>
    <name evidence="1" type="ORF">THAOC_05580</name>
</gene>
<keyword evidence="2" id="KW-1185">Reference proteome</keyword>
<comment type="caution">
    <text evidence="1">The sequence shown here is derived from an EMBL/GenBank/DDBJ whole genome shotgun (WGS) entry which is preliminary data.</text>
</comment>
<sequence>QIYTIQSALFNPDVAFRLAALLDARDLCQFSLTCKTLGGKQAAPNGLSLIEEAARQQLGCASEWERSCLPKYVYESWIELYHHLLMLRSKLTFDKMLVGEGRYRQHGADLSIVHTILGQLMLSSALCSNHVMRFGRHFAVFKRCMVEGEGGNSCNVGVVRSVQIDRSDFGGDGKLRFSPVMPKWEKQTGGWIDSNVHCCDVVSLVVSVGMTGKTGHRDNRAGGLRVSKAKLRLGYCLIWSKGR</sequence>
<evidence type="ECO:0000313" key="1">
    <source>
        <dbReference type="EMBL" id="EJK72847.1"/>
    </source>
</evidence>